<dbReference type="GO" id="GO:0052689">
    <property type="term" value="F:carboxylic ester hydrolase activity"/>
    <property type="evidence" value="ECO:0007669"/>
    <property type="project" value="InterPro"/>
</dbReference>
<dbReference type="EMBL" id="QTJV01000009">
    <property type="protein sequence ID" value="RFM32825.1"/>
    <property type="molecule type" value="Genomic_DNA"/>
</dbReference>
<dbReference type="Gene3D" id="3.40.50.1110">
    <property type="entry name" value="SGNH hydrolase"/>
    <property type="match status" value="1"/>
</dbReference>
<evidence type="ECO:0000256" key="1">
    <source>
        <dbReference type="SAM" id="SignalP"/>
    </source>
</evidence>
<evidence type="ECO:0000313" key="5">
    <source>
        <dbReference type="Proteomes" id="UP000261174"/>
    </source>
</evidence>
<dbReference type="InterPro" id="IPR013830">
    <property type="entry name" value="SGNH_hydro"/>
</dbReference>
<feature type="signal peptide" evidence="1">
    <location>
        <begin position="1"/>
        <end position="18"/>
    </location>
</feature>
<dbReference type="AlphaFoldDB" id="A0A3E1NY42"/>
<reference evidence="4 5" key="1">
    <citation type="submission" date="2018-08" db="EMBL/GenBank/DDBJ databases">
        <title>Chitinophaga sp. K20C18050901, a novel bacterium isolated from forest soil.</title>
        <authorList>
            <person name="Wang C."/>
        </authorList>
    </citation>
    <scope>NUCLEOTIDE SEQUENCE [LARGE SCALE GENOMIC DNA]</scope>
    <source>
        <strain evidence="4 5">K20C18050901</strain>
    </source>
</reference>
<name>A0A3E1NY42_9BACT</name>
<dbReference type="Pfam" id="PF17996">
    <property type="entry name" value="CE2_N"/>
    <property type="match status" value="1"/>
</dbReference>
<dbReference type="PANTHER" id="PTHR37834">
    <property type="entry name" value="GDSL-LIKE LIPASE/ACYLHYDROLASE DOMAIN PROTEIN (AFU_ORTHOLOGUE AFUA_2G00620)"/>
    <property type="match status" value="1"/>
</dbReference>
<dbReference type="InterPro" id="IPR040794">
    <property type="entry name" value="CE2_N"/>
</dbReference>
<dbReference type="OrthoDB" id="9801375at2"/>
<feature type="domain" description="SGNH hydrolase-type esterase" evidence="2">
    <location>
        <begin position="149"/>
        <end position="314"/>
    </location>
</feature>
<evidence type="ECO:0000259" key="3">
    <source>
        <dbReference type="Pfam" id="PF17996"/>
    </source>
</evidence>
<dbReference type="InterPro" id="IPR037461">
    <property type="entry name" value="CtCE2-like_dom"/>
</dbReference>
<keyword evidence="5" id="KW-1185">Reference proteome</keyword>
<evidence type="ECO:0000313" key="4">
    <source>
        <dbReference type="EMBL" id="RFM32825.1"/>
    </source>
</evidence>
<keyword evidence="1" id="KW-0732">Signal</keyword>
<sequence>MNRILFSLLLLCSLQTFAQETIDFRANHPYIQYTGRFVKPSFVRYRFWQPGVYIRAKFNGTYCNIIIEDEERYNQHNYLAIQIDDQPPRRIETKSAHNVIQAAVNLPEGDHMITICKNTEAGIGYLDFLGFQCKKLLPITSTPSRRLEFIGNSITCGTGSDQSSFPCGQGQWYDQHNAYMSYGPLTARSLDAQWMLSSVSGIGLIHSCCDMKITMPQVFDKINMRDDSLKWDFQKYQPHVLTICLGQNDGSQDAATFCNAYVKFIRTLRGYYPNTSIVLLSSPMADADLSAVLKTYIKKVVASCGDKNVSYFFFSKRYHGGCGDHPTLEEHKLIAGELTAYIKKLKGW</sequence>
<dbReference type="InterPro" id="IPR036514">
    <property type="entry name" value="SGNH_hydro_sf"/>
</dbReference>
<dbReference type="PANTHER" id="PTHR37834:SF2">
    <property type="entry name" value="ESTERASE, SGNH HYDROLASE-TYPE"/>
    <property type="match status" value="1"/>
</dbReference>
<protein>
    <submittedName>
        <fullName evidence="4">Acetyl xylan esterase</fullName>
    </submittedName>
</protein>
<dbReference type="SUPFAM" id="SSF52266">
    <property type="entry name" value="SGNH hydrolase"/>
    <property type="match status" value="1"/>
</dbReference>
<dbReference type="Gene3D" id="2.60.120.260">
    <property type="entry name" value="Galactose-binding domain-like"/>
    <property type="match status" value="1"/>
</dbReference>
<feature type="domain" description="Carbohydrate esterase 2 N-terminal" evidence="3">
    <location>
        <begin position="33"/>
        <end position="138"/>
    </location>
</feature>
<dbReference type="Proteomes" id="UP000261174">
    <property type="component" value="Unassembled WGS sequence"/>
</dbReference>
<comment type="caution">
    <text evidence="4">The sequence shown here is derived from an EMBL/GenBank/DDBJ whole genome shotgun (WGS) entry which is preliminary data.</text>
</comment>
<dbReference type="Pfam" id="PF13472">
    <property type="entry name" value="Lipase_GDSL_2"/>
    <property type="match status" value="1"/>
</dbReference>
<dbReference type="InterPro" id="IPR052762">
    <property type="entry name" value="PCW_deacetylase/CE"/>
</dbReference>
<evidence type="ECO:0000259" key="2">
    <source>
        <dbReference type="Pfam" id="PF13472"/>
    </source>
</evidence>
<gene>
    <name evidence="4" type="ORF">DXN04_23305</name>
</gene>
<feature type="chain" id="PRO_5017602476" evidence="1">
    <location>
        <begin position="19"/>
        <end position="348"/>
    </location>
</feature>
<proteinExistence type="predicted"/>
<accession>A0A3E1NY42</accession>
<organism evidence="4 5">
    <name type="scientific">Chitinophaga silvisoli</name>
    <dbReference type="NCBI Taxonomy" id="2291814"/>
    <lineage>
        <taxon>Bacteria</taxon>
        <taxon>Pseudomonadati</taxon>
        <taxon>Bacteroidota</taxon>
        <taxon>Chitinophagia</taxon>
        <taxon>Chitinophagales</taxon>
        <taxon>Chitinophagaceae</taxon>
        <taxon>Chitinophaga</taxon>
    </lineage>
</organism>
<dbReference type="CDD" id="cd01831">
    <property type="entry name" value="Endoglucanase_E_like"/>
    <property type="match status" value="1"/>
</dbReference>